<dbReference type="PANTHER" id="PTHR45947">
    <property type="entry name" value="SULFOQUINOVOSYL TRANSFERASE SQD2"/>
    <property type="match status" value="1"/>
</dbReference>
<evidence type="ECO:0000259" key="2">
    <source>
        <dbReference type="Pfam" id="PF13439"/>
    </source>
</evidence>
<proteinExistence type="predicted"/>
<gene>
    <name evidence="3" type="ORF">GCM10011394_18180</name>
</gene>
<dbReference type="Proteomes" id="UP000599009">
    <property type="component" value="Unassembled WGS sequence"/>
</dbReference>
<dbReference type="Gene3D" id="3.40.50.2000">
    <property type="entry name" value="Glycogen Phosphorylase B"/>
    <property type="match status" value="2"/>
</dbReference>
<reference evidence="4" key="1">
    <citation type="journal article" date="2019" name="Int. J. Syst. Evol. Microbiol.">
        <title>The Global Catalogue of Microorganisms (GCM) 10K type strain sequencing project: providing services to taxonomists for standard genome sequencing and annotation.</title>
        <authorList>
            <consortium name="The Broad Institute Genomics Platform"/>
            <consortium name="The Broad Institute Genome Sequencing Center for Infectious Disease"/>
            <person name="Wu L."/>
            <person name="Ma J."/>
        </authorList>
    </citation>
    <scope>NUCLEOTIDE SEQUENCE [LARGE SCALE GENOMIC DNA]</scope>
    <source>
        <strain evidence="4">CGMCC 1.8985</strain>
    </source>
</reference>
<dbReference type="CDD" id="cd03798">
    <property type="entry name" value="GT4_WlbH-like"/>
    <property type="match status" value="1"/>
</dbReference>
<evidence type="ECO:0000313" key="4">
    <source>
        <dbReference type="Proteomes" id="UP000599009"/>
    </source>
</evidence>
<dbReference type="Pfam" id="PF00534">
    <property type="entry name" value="Glycos_transf_1"/>
    <property type="match status" value="1"/>
</dbReference>
<evidence type="ECO:0000313" key="3">
    <source>
        <dbReference type="EMBL" id="GGK09103.1"/>
    </source>
</evidence>
<name>A0ABQ2EED4_9GAMM</name>
<dbReference type="RefSeq" id="WP_132984645.1">
    <property type="nucleotide sequence ID" value="NZ_BMME01000001.1"/>
</dbReference>
<organism evidence="3 4">
    <name type="scientific">Luteimonas terricola</name>
    <dbReference type="NCBI Taxonomy" id="645597"/>
    <lineage>
        <taxon>Bacteria</taxon>
        <taxon>Pseudomonadati</taxon>
        <taxon>Pseudomonadota</taxon>
        <taxon>Gammaproteobacteria</taxon>
        <taxon>Lysobacterales</taxon>
        <taxon>Lysobacteraceae</taxon>
        <taxon>Luteimonas</taxon>
    </lineage>
</organism>
<dbReference type="InterPro" id="IPR001296">
    <property type="entry name" value="Glyco_trans_1"/>
</dbReference>
<dbReference type="EMBL" id="BMME01000001">
    <property type="protein sequence ID" value="GGK09103.1"/>
    <property type="molecule type" value="Genomic_DNA"/>
</dbReference>
<comment type="caution">
    <text evidence="3">The sequence shown here is derived from an EMBL/GenBank/DDBJ whole genome shotgun (WGS) entry which is preliminary data.</text>
</comment>
<feature type="domain" description="Glycosyl transferase family 1" evidence="1">
    <location>
        <begin position="195"/>
        <end position="355"/>
    </location>
</feature>
<dbReference type="SUPFAM" id="SSF53756">
    <property type="entry name" value="UDP-Glycosyltransferase/glycogen phosphorylase"/>
    <property type="match status" value="1"/>
</dbReference>
<feature type="domain" description="Glycosyltransferase subfamily 4-like N-terminal" evidence="2">
    <location>
        <begin position="60"/>
        <end position="189"/>
    </location>
</feature>
<accession>A0ABQ2EED4</accession>
<dbReference type="InterPro" id="IPR050194">
    <property type="entry name" value="Glycosyltransferase_grp1"/>
</dbReference>
<dbReference type="Pfam" id="PF13439">
    <property type="entry name" value="Glyco_transf_4"/>
    <property type="match status" value="1"/>
</dbReference>
<keyword evidence="4" id="KW-1185">Reference proteome</keyword>
<evidence type="ECO:0000259" key="1">
    <source>
        <dbReference type="Pfam" id="PF00534"/>
    </source>
</evidence>
<protein>
    <recommendedName>
        <fullName evidence="5">Glycosyltransferase family 4 protein</fullName>
    </recommendedName>
</protein>
<sequence length="386" mass="42508">MKILALTNLFPTAWDPLRASFNRQQFDRLARFHDLEVMVAVDFRERRRGPRGAPPVLEYARTSDFTFWYPPRIGRSLHGLAWYASLLAQRGARLRRERYDLLFASWGYPDAVGTARLARTLDLPYVVKVHGSDLNVQANHRLRRPQIASALRGARAVIAVSDALAGKARELGVDEDRVHLLYNGVDSERFHPGDQAAARRALGLPLDAPLILYVGNLKESKGCLDLIEAFPAVLARHPRARLAFVGGGAAGTALARRAQQLGIADRVDLAGERPHDQLPVWMQAADLLSLPSHNEGVPNVVLEAMACGLPVVATRVGGIPEVLPAHAGVLVPARDRAALGKALADALRREWSRGEILEQAGKFRWDDNVRRLDRILRDSAGPPSLP</sequence>
<evidence type="ECO:0008006" key="5">
    <source>
        <dbReference type="Google" id="ProtNLM"/>
    </source>
</evidence>
<dbReference type="InterPro" id="IPR028098">
    <property type="entry name" value="Glyco_trans_4-like_N"/>
</dbReference>
<dbReference type="PANTHER" id="PTHR45947:SF15">
    <property type="entry name" value="TEICHURONIC ACID BIOSYNTHESIS GLYCOSYLTRANSFERASE TUAC-RELATED"/>
    <property type="match status" value="1"/>
</dbReference>